<sequence length="98" mass="11565">MLKLYIFELYLLKKDVNKMLTIERHKYIQFQQTLFLTNFFSLLTFAKALSGLNCAEATFSFLSYPQSYALACITYTHYLNSQDTDVAVLKVHWVKNRH</sequence>
<dbReference type="EMBL" id="MG825385">
    <property type="protein sequence ID" value="AWF75912.1"/>
    <property type="molecule type" value="Genomic_DNA"/>
</dbReference>
<evidence type="ECO:0000313" key="1">
    <source>
        <dbReference type="EMBL" id="AWF75912.1"/>
    </source>
</evidence>
<geneLocation type="plasmid" evidence="1">
    <name>p1107-111K</name>
</geneLocation>
<organism evidence="1">
    <name type="scientific">Escherichia coli</name>
    <dbReference type="NCBI Taxonomy" id="562"/>
    <lineage>
        <taxon>Bacteria</taxon>
        <taxon>Pseudomonadati</taxon>
        <taxon>Pseudomonadota</taxon>
        <taxon>Gammaproteobacteria</taxon>
        <taxon>Enterobacterales</taxon>
        <taxon>Enterobacteriaceae</taxon>
        <taxon>Escherichia</taxon>
    </lineage>
</organism>
<proteinExistence type="predicted"/>
<name>A0A2S1JCA6_ECOLX</name>
<keyword evidence="1" id="KW-0614">Plasmid</keyword>
<gene>
    <name evidence="1" type="ORF">JPJMBBCJ_00091</name>
</gene>
<dbReference type="AlphaFoldDB" id="A0A2S1JCA6"/>
<protein>
    <submittedName>
        <fullName evidence="1">Uncharacterized protein</fullName>
    </submittedName>
</protein>
<reference evidence="1" key="1">
    <citation type="submission" date="2018-01" db="EMBL/GenBank/DDBJ databases">
        <title>Prevalence of blaNDM and mcr-1 in Escherichia coli from food in China.</title>
        <authorList>
            <person name="Liu X."/>
            <person name="Li R."/>
            <person name="Chen S."/>
        </authorList>
    </citation>
    <scope>NUCLEOTIDE SEQUENCE</scope>
    <source>
        <strain evidence="1">1107</strain>
        <plasmid evidence="1">p1107-111K</plasmid>
    </source>
</reference>
<accession>A0A2S1JCA6</accession>